<reference evidence="2" key="1">
    <citation type="journal article" date="2011" name="PLoS Pathog.">
        <title>Comparative genomics yields insights into niche adaptation of plant vascular wilt pathogens.</title>
        <authorList>
            <person name="Klosterman S.J."/>
            <person name="Subbarao K.V."/>
            <person name="Kang S."/>
            <person name="Veronese P."/>
            <person name="Gold S.E."/>
            <person name="Thomma B.P.H.J."/>
            <person name="Chen Z."/>
            <person name="Henrissat B."/>
            <person name="Lee Y.-H."/>
            <person name="Park J."/>
            <person name="Garcia-Pedrajas M.D."/>
            <person name="Barbara D.J."/>
            <person name="Anchieta A."/>
            <person name="de Jonge R."/>
            <person name="Santhanam P."/>
            <person name="Maruthachalam K."/>
            <person name="Atallah Z."/>
            <person name="Amyotte S.G."/>
            <person name="Paz Z."/>
            <person name="Inderbitzin P."/>
            <person name="Hayes R.J."/>
            <person name="Heiman D.I."/>
            <person name="Young S."/>
            <person name="Zeng Q."/>
            <person name="Engels R."/>
            <person name="Galagan J."/>
            <person name="Cuomo C.A."/>
            <person name="Dobinson K.F."/>
            <person name="Ma L.-J."/>
        </authorList>
    </citation>
    <scope>NUCLEOTIDE SEQUENCE [LARGE SCALE GENOMIC DNA]</scope>
    <source>
        <strain evidence="2">VaMs.102 / ATCC MYA-4576 / FGSC 10136</strain>
    </source>
</reference>
<dbReference type="OMA" id="WENWNDI"/>
<dbReference type="Proteomes" id="UP000008698">
    <property type="component" value="Unassembled WGS sequence"/>
</dbReference>
<dbReference type="OrthoDB" id="5137852at2759"/>
<gene>
    <name evidence="1" type="ORF">VDBG_09902</name>
</gene>
<dbReference type="eggNOG" id="ENOG502RPA2">
    <property type="taxonomic scope" value="Eukaryota"/>
</dbReference>
<evidence type="ECO:0000313" key="1">
    <source>
        <dbReference type="EMBL" id="EEY23792.1"/>
    </source>
</evidence>
<sequence length="476" mass="54343">MRLPSEIRDEVVSYFLVPILNDRYPEKEHGTVDWNSFASLGPARAVRVWQPSTRSDVWESTRFYQLELDEGSLLGLRLVSHDWHTSATLMLAKHHLWRLRFDSTTSIGRAVNALPSLGQIPLQQPVSKLSIDDTGSVQSFRRLYEDIHYDNDPKYEDKPVWYPSLGDGGERHPAPDPLQIHYNKTKTHDRILQLKLILRRLEEQRDNWADCYDLTALNEIAVTFRYAFTKSPAFQYVTDLRLQVPSTHYIGELANALDIEARTRLKSLQVVIMDQTGSCGNRDFSSRADPHHRDDMADGVIDDDPDIEDEANFPYSNVQRIYPNRKHQKALWAFVRSCRNLEALYIQGSHFLDLDLLGWSTAANPKWQGLQVLALSRVYVSPDSLLDLIRPHPEVQGTSRLCRISLDDLKMRDGKWAPVFNYLNDKCSDLECGSTRMLVLFGHPQRTTNGLCAILQPSSSKESAGTIITQKVASIV</sequence>
<dbReference type="RefSeq" id="XP_002999862.1">
    <property type="nucleotide sequence ID" value="XM_002999816.1"/>
</dbReference>
<dbReference type="GeneID" id="9531846"/>
<protein>
    <submittedName>
        <fullName evidence="1">Predicted protein</fullName>
    </submittedName>
</protein>
<organism evidence="2">
    <name type="scientific">Verticillium alfalfae (strain VaMs.102 / ATCC MYA-4576 / FGSC 10136)</name>
    <name type="common">Verticillium wilt of alfalfa</name>
    <name type="synonym">Verticillium albo-atrum</name>
    <dbReference type="NCBI Taxonomy" id="526221"/>
    <lineage>
        <taxon>Eukaryota</taxon>
        <taxon>Fungi</taxon>
        <taxon>Dikarya</taxon>
        <taxon>Ascomycota</taxon>
        <taxon>Pezizomycotina</taxon>
        <taxon>Sordariomycetes</taxon>
        <taxon>Hypocreomycetidae</taxon>
        <taxon>Glomerellales</taxon>
        <taxon>Plectosphaerellaceae</taxon>
        <taxon>Verticillium</taxon>
    </lineage>
</organism>
<proteinExistence type="predicted"/>
<dbReference type="HOGENOM" id="CLU_045446_0_0_1"/>
<keyword evidence="2" id="KW-1185">Reference proteome</keyword>
<evidence type="ECO:0000313" key="2">
    <source>
        <dbReference type="Proteomes" id="UP000008698"/>
    </source>
</evidence>
<dbReference type="EMBL" id="DS985230">
    <property type="protein sequence ID" value="EEY23792.1"/>
    <property type="molecule type" value="Genomic_DNA"/>
</dbReference>
<dbReference type="AlphaFoldDB" id="C9SYC7"/>
<name>C9SYC7_VERA1</name>
<accession>C9SYC7</accession>
<dbReference type="STRING" id="526221.C9SYC7"/>
<dbReference type="KEGG" id="val:VDBG_09902"/>